<dbReference type="Proteomes" id="UP000311469">
    <property type="component" value="Chromosome cSF1"/>
</dbReference>
<organism evidence="5 6">
    <name type="scientific">Sphingobium fuliginis ATCC 27551</name>
    <dbReference type="NCBI Taxonomy" id="1208342"/>
    <lineage>
        <taxon>Bacteria</taxon>
        <taxon>Pseudomonadati</taxon>
        <taxon>Pseudomonadota</taxon>
        <taxon>Alphaproteobacteria</taxon>
        <taxon>Sphingomonadales</taxon>
        <taxon>Sphingomonadaceae</taxon>
        <taxon>Sphingobium</taxon>
    </lineage>
</organism>
<dbReference type="GO" id="GO:0003677">
    <property type="term" value="F:DNA binding"/>
    <property type="evidence" value="ECO:0007669"/>
    <property type="project" value="UniProtKB-KW"/>
</dbReference>
<evidence type="ECO:0000313" key="5">
    <source>
        <dbReference type="EMBL" id="QDC38247.1"/>
    </source>
</evidence>
<evidence type="ECO:0000256" key="2">
    <source>
        <dbReference type="ARBA" id="ARBA00023125"/>
    </source>
</evidence>
<dbReference type="PANTHER" id="PTHR43537">
    <property type="entry name" value="TRANSCRIPTIONAL REGULATOR, GNTR FAMILY"/>
    <property type="match status" value="1"/>
</dbReference>
<dbReference type="InterPro" id="IPR008920">
    <property type="entry name" value="TF_FadR/GntR_C"/>
</dbReference>
<dbReference type="KEGG" id="sufl:FIL70_14465"/>
<accession>A0A5B8CJC4</accession>
<dbReference type="SMART" id="SM00895">
    <property type="entry name" value="FCD"/>
    <property type="match status" value="1"/>
</dbReference>
<evidence type="ECO:0000256" key="3">
    <source>
        <dbReference type="ARBA" id="ARBA00023163"/>
    </source>
</evidence>
<keyword evidence="2" id="KW-0238">DNA-binding</keyword>
<evidence type="ECO:0000313" key="6">
    <source>
        <dbReference type="Proteomes" id="UP000311469"/>
    </source>
</evidence>
<dbReference type="SUPFAM" id="SSF46785">
    <property type="entry name" value="Winged helix' DNA-binding domain"/>
    <property type="match status" value="1"/>
</dbReference>
<keyword evidence="1" id="KW-0805">Transcription regulation</keyword>
<protein>
    <submittedName>
        <fullName evidence="5">GntR family transcriptional regulator</fullName>
    </submittedName>
</protein>
<keyword evidence="3" id="KW-0804">Transcription</keyword>
<dbReference type="GO" id="GO:0003700">
    <property type="term" value="F:DNA-binding transcription factor activity"/>
    <property type="evidence" value="ECO:0007669"/>
    <property type="project" value="InterPro"/>
</dbReference>
<dbReference type="SUPFAM" id="SSF48008">
    <property type="entry name" value="GntR ligand-binding domain-like"/>
    <property type="match status" value="1"/>
</dbReference>
<evidence type="ECO:0000256" key="1">
    <source>
        <dbReference type="ARBA" id="ARBA00023015"/>
    </source>
</evidence>
<dbReference type="Pfam" id="PF07729">
    <property type="entry name" value="FCD"/>
    <property type="match status" value="1"/>
</dbReference>
<dbReference type="InterPro" id="IPR011711">
    <property type="entry name" value="GntR_C"/>
</dbReference>
<dbReference type="CDD" id="cd07377">
    <property type="entry name" value="WHTH_GntR"/>
    <property type="match status" value="1"/>
</dbReference>
<dbReference type="PRINTS" id="PR00035">
    <property type="entry name" value="HTHGNTR"/>
</dbReference>
<proteinExistence type="predicted"/>
<dbReference type="Gene3D" id="1.10.10.10">
    <property type="entry name" value="Winged helix-like DNA-binding domain superfamily/Winged helix DNA-binding domain"/>
    <property type="match status" value="1"/>
</dbReference>
<dbReference type="PANTHER" id="PTHR43537:SF24">
    <property type="entry name" value="GLUCONATE OPERON TRANSCRIPTIONAL REPRESSOR"/>
    <property type="match status" value="1"/>
</dbReference>
<dbReference type="Pfam" id="PF00392">
    <property type="entry name" value="GntR"/>
    <property type="match status" value="1"/>
</dbReference>
<sequence>MPENGLFALDASPSLRSRISDALREAIADGRLKPGQRLIERELCEVFKVSRPSLREAMRELEAEGYIETVPHRGPRVCIVDENALRNGSEALAVLESLSARLCAERADDKQRQVLRERLIDLDEAVASAEKTIILKTRDAFFDSMLDAANNKVVAGMLRPLRHRLTQTRGAALDHPGRAVMLAREANEILGAIERKDGEGAQRLCTASLTAGYIAALHVIRSTVCLQMSA</sequence>
<dbReference type="Gene3D" id="1.20.120.530">
    <property type="entry name" value="GntR ligand-binding domain-like"/>
    <property type="match status" value="1"/>
</dbReference>
<dbReference type="SMART" id="SM00345">
    <property type="entry name" value="HTH_GNTR"/>
    <property type="match status" value="1"/>
</dbReference>
<dbReference type="RefSeq" id="WP_140042605.1">
    <property type="nucleotide sequence ID" value="NZ_CP041016.1"/>
</dbReference>
<dbReference type="AlphaFoldDB" id="A0A5B8CJC4"/>
<evidence type="ECO:0000259" key="4">
    <source>
        <dbReference type="PROSITE" id="PS50949"/>
    </source>
</evidence>
<reference evidence="5 6" key="1">
    <citation type="submission" date="2019-06" db="EMBL/GenBank/DDBJ databases">
        <title>Genome organization and adaptive potential of archetypical organophosphate degarding Sphingobium fuliginis ATCC 27551.</title>
        <authorList>
            <person name="Sarwar A."/>
            <person name="Parthasarathy S."/>
            <person name="Singh C."/>
            <person name="Siddavattam D."/>
        </authorList>
    </citation>
    <scope>NUCLEOTIDE SEQUENCE [LARGE SCALE GENOMIC DNA]</scope>
    <source>
        <strain evidence="5 6">ATCC 27551</strain>
    </source>
</reference>
<dbReference type="InterPro" id="IPR036388">
    <property type="entry name" value="WH-like_DNA-bd_sf"/>
</dbReference>
<gene>
    <name evidence="5" type="ORF">FIL70_14465</name>
</gene>
<dbReference type="InterPro" id="IPR036390">
    <property type="entry name" value="WH_DNA-bd_sf"/>
</dbReference>
<dbReference type="InterPro" id="IPR000524">
    <property type="entry name" value="Tscrpt_reg_HTH_GntR"/>
</dbReference>
<dbReference type="PROSITE" id="PS50949">
    <property type="entry name" value="HTH_GNTR"/>
    <property type="match status" value="1"/>
</dbReference>
<dbReference type="EMBL" id="CP041016">
    <property type="protein sequence ID" value="QDC38247.1"/>
    <property type="molecule type" value="Genomic_DNA"/>
</dbReference>
<name>A0A5B8CJC4_SPHSA</name>
<feature type="domain" description="HTH gntR-type" evidence="4">
    <location>
        <begin position="13"/>
        <end position="80"/>
    </location>
</feature>